<dbReference type="Pfam" id="PF19760">
    <property type="entry name" value="DUF6247"/>
    <property type="match status" value="1"/>
</dbReference>
<sequence length="189" mass="20985">MHPERGVRRKTGWVDETEILTGAETYQRLDATGREAFDGEWAQVLHVAAVDLDLEPLVLMVCRWWIAAGGGGTRAQATRAEFDLMRLPRAVNGLSGAPPCGRTATEIAGVLPDEQRWEFEAAWGAECRDAVGARDWNGLWSLTSAWYHTLLATEDDLARDEAFIERVDTAIADGRLDDLYVDGTLVRRT</sequence>
<proteinExistence type="predicted"/>
<dbReference type="EMBL" id="BSTX01000002">
    <property type="protein sequence ID" value="GLZ78182.1"/>
    <property type="molecule type" value="Genomic_DNA"/>
</dbReference>
<keyword evidence="2" id="KW-1185">Reference proteome</keyword>
<dbReference type="AlphaFoldDB" id="A0A9W6SLW3"/>
<gene>
    <name evidence="1" type="ORF">Afil01_29890</name>
</gene>
<comment type="caution">
    <text evidence="1">The sequence shown here is derived from an EMBL/GenBank/DDBJ whole genome shotgun (WGS) entry which is preliminary data.</text>
</comment>
<name>A0A9W6SLW3_9ACTN</name>
<evidence type="ECO:0000313" key="2">
    <source>
        <dbReference type="Proteomes" id="UP001165079"/>
    </source>
</evidence>
<evidence type="ECO:0000313" key="1">
    <source>
        <dbReference type="EMBL" id="GLZ78182.1"/>
    </source>
</evidence>
<dbReference type="Proteomes" id="UP001165079">
    <property type="component" value="Unassembled WGS sequence"/>
</dbReference>
<protein>
    <submittedName>
        <fullName evidence="1">Uncharacterized protein</fullName>
    </submittedName>
</protein>
<accession>A0A9W6SLW3</accession>
<dbReference type="InterPro" id="IPR046214">
    <property type="entry name" value="DUF6247"/>
</dbReference>
<organism evidence="1 2">
    <name type="scientific">Actinorhabdospora filicis</name>
    <dbReference type="NCBI Taxonomy" id="1785913"/>
    <lineage>
        <taxon>Bacteria</taxon>
        <taxon>Bacillati</taxon>
        <taxon>Actinomycetota</taxon>
        <taxon>Actinomycetes</taxon>
        <taxon>Micromonosporales</taxon>
        <taxon>Micromonosporaceae</taxon>
        <taxon>Actinorhabdospora</taxon>
    </lineage>
</organism>
<reference evidence="1" key="1">
    <citation type="submission" date="2023-03" db="EMBL/GenBank/DDBJ databases">
        <title>Actinorhabdospora filicis NBRC 111898.</title>
        <authorList>
            <person name="Ichikawa N."/>
            <person name="Sato H."/>
            <person name="Tonouchi N."/>
        </authorList>
    </citation>
    <scope>NUCLEOTIDE SEQUENCE</scope>
    <source>
        <strain evidence="1">NBRC 111898</strain>
    </source>
</reference>